<evidence type="ECO:0000259" key="3">
    <source>
        <dbReference type="Pfam" id="PF12774"/>
    </source>
</evidence>
<feature type="domain" description="Dynein heavy chain hydrolytic ATP-binding dynein motor region" evidence="3">
    <location>
        <begin position="533"/>
        <end position="847"/>
    </location>
</feature>
<dbReference type="InterPro" id="IPR042222">
    <property type="entry name" value="Dynein_2_N"/>
</dbReference>
<dbReference type="Proteomes" id="UP001431783">
    <property type="component" value="Unassembled WGS sequence"/>
</dbReference>
<dbReference type="EMBL" id="JARQZJ010000031">
    <property type="protein sequence ID" value="KAK9874443.1"/>
    <property type="molecule type" value="Genomic_DNA"/>
</dbReference>
<keyword evidence="5" id="KW-1185">Reference proteome</keyword>
<dbReference type="Gene3D" id="1.10.287.2620">
    <property type="match status" value="1"/>
</dbReference>
<dbReference type="Pfam" id="PF12774">
    <property type="entry name" value="AAA_6"/>
    <property type="match status" value="1"/>
</dbReference>
<dbReference type="GO" id="GO:0045505">
    <property type="term" value="F:dynein intermediate chain binding"/>
    <property type="evidence" value="ECO:0007669"/>
    <property type="project" value="InterPro"/>
</dbReference>
<sequence>MKLSLDVQRNVSVWLDGQFDLQSFDDTKVKLESYQQELSEMQKNYRKKLRQAQDENLLMRFRGTVDDPDILNWPAPLKICSKTLKLLEDFEPCISLMKIVCNPSLRTRHWKEMSSVASIDLLPSAGSTLRKLMTYDLDPHLESLEIISQGATHEQELYEIIKKMQNQWLTIKLENELYGNTEWTVFTNVKYVISLCEEDMEKLLIISRSAFIRPHKDNIEKFQKDLVNLKQILNCYLELQKKFFHLLPLFAFIKYNKERIEGWYEFQKIKLLKKKLYTEFNTATVFYILQNENILKDIQQHNQLFENIYHGVENYLNSFREKFARYYFLSNEELIEMLSNAYGDDNVLQYFFTKCFKCIAKLKIREGNITGIMSANGEFIDFRHEIPIHKNLIDTFRGVEKEIFEQMRLQISNNSKDNIRNKRMFLSYLGQAVYIAFQVILTMMAHQALHGNLNDSDLLLQEYTALMLGKDLSNTSKIILKNVIISLIHHKDYIGEIMMKNITDNDFSWLSRIKYYLENDKCMLRVLDFSISYGYEFFGSFSCNVSTFYTERANISILNAYNLNYNSVVHGKATVGKTEIFRQLGIALGVNCIILSCSKILSFNILERFLVGSSKAIAWICLDDVNTLTCSNLSMASDLLNYLLNNKVTTSSTEIKFFVGMTSNTTLIDKADLPASFRCRLRNIGMISIDFGRLSEVSLISIGFKEAIAISSRVNCIFHLMPNILLEKPYDFSINLLKSILRRCDKIAPIPSNEEMSVVVEAIQQTIQPMLTESDASIFTNLLENIFGCFSKLSYKDLKFKEKLISSLELNHLYPCQSYIDKILHTLDAITTKQSIILLGNIFSGKTNAIKILYNCLSVDQRGLHIINPVTFDMTELFGYMDAQYNIWCDGIITKILRQFSKEAVRNWLVFDGPIEPNWIEALYCVLDERKVIVLGSGELLSIEGSNSILFEVADLINVSPTIICRCTIIYYETSKKPWITLVKPWIIKNYSSWSESIQHLLRELFYWLIPALLKFTNESCEEVYPMGNFYLVNKTVNYVTILLSDALAKKMKISKISRYGYKRAYSKKH</sequence>
<accession>A0AAW1U181</accession>
<dbReference type="SUPFAM" id="SSF52540">
    <property type="entry name" value="P-loop containing nucleoside triphosphate hydrolases"/>
    <property type="match status" value="2"/>
</dbReference>
<dbReference type="InterPro" id="IPR027417">
    <property type="entry name" value="P-loop_NTPase"/>
</dbReference>
<dbReference type="Gene3D" id="1.20.58.1120">
    <property type="match status" value="1"/>
</dbReference>
<dbReference type="Pfam" id="PF08393">
    <property type="entry name" value="DHC_N2"/>
    <property type="match status" value="1"/>
</dbReference>
<dbReference type="Gene3D" id="1.10.8.710">
    <property type="match status" value="1"/>
</dbReference>
<dbReference type="GO" id="GO:0030286">
    <property type="term" value="C:dynein complex"/>
    <property type="evidence" value="ECO:0007669"/>
    <property type="project" value="InterPro"/>
</dbReference>
<dbReference type="InterPro" id="IPR035699">
    <property type="entry name" value="AAA_6"/>
</dbReference>
<comment type="caution">
    <text evidence="4">The sequence shown here is derived from an EMBL/GenBank/DDBJ whole genome shotgun (WGS) entry which is preliminary data.</text>
</comment>
<dbReference type="PANTHER" id="PTHR45703:SF1">
    <property type="entry name" value="DYNEINS HEAVY CHAIN"/>
    <property type="match status" value="1"/>
</dbReference>
<dbReference type="InterPro" id="IPR042228">
    <property type="entry name" value="Dynein_linker_3"/>
</dbReference>
<name>A0AAW1U181_9CUCU</name>
<dbReference type="Gene3D" id="1.20.140.100">
    <property type="entry name" value="Dynein heavy chain, N-terminal domain 2"/>
    <property type="match status" value="1"/>
</dbReference>
<dbReference type="Gene3D" id="3.40.50.300">
    <property type="entry name" value="P-loop containing nucleotide triphosphate hydrolases"/>
    <property type="match status" value="2"/>
</dbReference>
<dbReference type="GO" id="GO:0051959">
    <property type="term" value="F:dynein light intermediate chain binding"/>
    <property type="evidence" value="ECO:0007669"/>
    <property type="project" value="InterPro"/>
</dbReference>
<proteinExistence type="predicted"/>
<protein>
    <recommendedName>
        <fullName evidence="6">Dynein heavy chain</fullName>
    </recommendedName>
</protein>
<dbReference type="GO" id="GO:0005524">
    <property type="term" value="F:ATP binding"/>
    <property type="evidence" value="ECO:0007669"/>
    <property type="project" value="InterPro"/>
</dbReference>
<evidence type="ECO:0000313" key="5">
    <source>
        <dbReference type="Proteomes" id="UP001431783"/>
    </source>
</evidence>
<feature type="domain" description="Dynein heavy chain linker" evidence="2">
    <location>
        <begin position="5"/>
        <end position="413"/>
    </location>
</feature>
<evidence type="ECO:0000256" key="1">
    <source>
        <dbReference type="SAM" id="Coils"/>
    </source>
</evidence>
<dbReference type="InterPro" id="IPR043157">
    <property type="entry name" value="Dynein_AAA1S"/>
</dbReference>
<evidence type="ECO:0000259" key="2">
    <source>
        <dbReference type="Pfam" id="PF08393"/>
    </source>
</evidence>
<evidence type="ECO:0008006" key="6">
    <source>
        <dbReference type="Google" id="ProtNLM"/>
    </source>
</evidence>
<dbReference type="InterPro" id="IPR026983">
    <property type="entry name" value="DHC"/>
</dbReference>
<dbReference type="InterPro" id="IPR013602">
    <property type="entry name" value="Dynein_heavy_linker"/>
</dbReference>
<evidence type="ECO:0000313" key="4">
    <source>
        <dbReference type="EMBL" id="KAK9874443.1"/>
    </source>
</evidence>
<feature type="coiled-coil region" evidence="1">
    <location>
        <begin position="24"/>
        <end position="55"/>
    </location>
</feature>
<dbReference type="AlphaFoldDB" id="A0AAW1U181"/>
<gene>
    <name evidence="4" type="ORF">WA026_002783</name>
</gene>
<keyword evidence="1" id="KW-0175">Coiled coil</keyword>
<dbReference type="PANTHER" id="PTHR45703">
    <property type="entry name" value="DYNEIN HEAVY CHAIN"/>
    <property type="match status" value="1"/>
</dbReference>
<reference evidence="4 5" key="1">
    <citation type="submission" date="2023-03" db="EMBL/GenBank/DDBJ databases">
        <title>Genome insight into feeding habits of ladybird beetles.</title>
        <authorList>
            <person name="Li H.-S."/>
            <person name="Huang Y.-H."/>
            <person name="Pang H."/>
        </authorList>
    </citation>
    <scope>NUCLEOTIDE SEQUENCE [LARGE SCALE GENOMIC DNA]</scope>
    <source>
        <strain evidence="4">SYSU_2023b</strain>
        <tissue evidence="4">Whole body</tissue>
    </source>
</reference>
<dbReference type="Gene3D" id="3.20.180.20">
    <property type="entry name" value="Dynein heavy chain, N-terminal domain 2"/>
    <property type="match status" value="1"/>
</dbReference>
<organism evidence="4 5">
    <name type="scientific">Henosepilachna vigintioctopunctata</name>
    <dbReference type="NCBI Taxonomy" id="420089"/>
    <lineage>
        <taxon>Eukaryota</taxon>
        <taxon>Metazoa</taxon>
        <taxon>Ecdysozoa</taxon>
        <taxon>Arthropoda</taxon>
        <taxon>Hexapoda</taxon>
        <taxon>Insecta</taxon>
        <taxon>Pterygota</taxon>
        <taxon>Neoptera</taxon>
        <taxon>Endopterygota</taxon>
        <taxon>Coleoptera</taxon>
        <taxon>Polyphaga</taxon>
        <taxon>Cucujiformia</taxon>
        <taxon>Coccinelloidea</taxon>
        <taxon>Coccinellidae</taxon>
        <taxon>Epilachninae</taxon>
        <taxon>Epilachnini</taxon>
        <taxon>Henosepilachna</taxon>
    </lineage>
</organism>
<dbReference type="GO" id="GO:0007018">
    <property type="term" value="P:microtubule-based movement"/>
    <property type="evidence" value="ECO:0007669"/>
    <property type="project" value="InterPro"/>
</dbReference>